<proteinExistence type="predicted"/>
<keyword evidence="2" id="KW-1185">Reference proteome</keyword>
<dbReference type="EMBL" id="CP136892">
    <property type="protein sequence ID" value="WOL02520.1"/>
    <property type="molecule type" value="Genomic_DNA"/>
</dbReference>
<evidence type="ECO:0000313" key="2">
    <source>
        <dbReference type="Proteomes" id="UP001327560"/>
    </source>
</evidence>
<organism evidence="1 2">
    <name type="scientific">Canna indica</name>
    <name type="common">Indian-shot</name>
    <dbReference type="NCBI Taxonomy" id="4628"/>
    <lineage>
        <taxon>Eukaryota</taxon>
        <taxon>Viridiplantae</taxon>
        <taxon>Streptophyta</taxon>
        <taxon>Embryophyta</taxon>
        <taxon>Tracheophyta</taxon>
        <taxon>Spermatophyta</taxon>
        <taxon>Magnoliopsida</taxon>
        <taxon>Liliopsida</taxon>
        <taxon>Zingiberales</taxon>
        <taxon>Cannaceae</taxon>
        <taxon>Canna</taxon>
    </lineage>
</organism>
<name>A0AAQ3QBI3_9LILI</name>
<accession>A0AAQ3QBI3</accession>
<dbReference type="Proteomes" id="UP001327560">
    <property type="component" value="Chromosome 3"/>
</dbReference>
<reference evidence="1 2" key="1">
    <citation type="submission" date="2023-10" db="EMBL/GenBank/DDBJ databases">
        <title>Chromosome-scale genome assembly provides insights into flower coloration mechanisms of Canna indica.</title>
        <authorList>
            <person name="Li C."/>
        </authorList>
    </citation>
    <scope>NUCLEOTIDE SEQUENCE [LARGE SCALE GENOMIC DNA]</scope>
    <source>
        <tissue evidence="1">Flower</tissue>
    </source>
</reference>
<gene>
    <name evidence="1" type="ORF">Cni_G11239</name>
</gene>
<protein>
    <submittedName>
        <fullName evidence="1">Uncharacterized protein</fullName>
    </submittedName>
</protein>
<evidence type="ECO:0000313" key="1">
    <source>
        <dbReference type="EMBL" id="WOL02520.1"/>
    </source>
</evidence>
<sequence length="176" mass="18937">MSSSSSAPANLLVPFGWESPTYLDDATPTTTRPQGGFRVLCRAPRAPPSPATTAPPLAGIFFAIVDMSSLPFLLDKAKFYGELEAAIDVVERVCRLCVYVVITNLDFGSVIDLDAKKWPDAPSDDSSSYYKAITADSVLTKFENVRLSLEESLGRVEDIVLEAIGCQLTGIGNENA</sequence>
<dbReference type="AlphaFoldDB" id="A0AAQ3QBI3"/>